<evidence type="ECO:0000256" key="15">
    <source>
        <dbReference type="SAM" id="SignalP"/>
    </source>
</evidence>
<comment type="pathway">
    <text evidence="12">Glycan biosynthesis.</text>
</comment>
<evidence type="ECO:0000259" key="16">
    <source>
        <dbReference type="PROSITE" id="PS52029"/>
    </source>
</evidence>
<dbReference type="CDD" id="cd13432">
    <property type="entry name" value="LDT_IgD_like_2"/>
    <property type="match status" value="1"/>
</dbReference>
<evidence type="ECO:0000256" key="11">
    <source>
        <dbReference type="ARBA" id="ARBA00023316"/>
    </source>
</evidence>
<feature type="region of interest" description="Disordered" evidence="14">
    <location>
        <begin position="32"/>
        <end position="54"/>
    </location>
</feature>
<dbReference type="Pfam" id="PF03734">
    <property type="entry name" value="YkuD"/>
    <property type="match status" value="1"/>
</dbReference>
<feature type="active site" description="Proton donor/acceptor" evidence="13">
    <location>
        <position position="336"/>
    </location>
</feature>
<keyword evidence="2" id="KW-1003">Cell membrane</keyword>
<dbReference type="InterPro" id="IPR005490">
    <property type="entry name" value="LD_TPept_cat_dom"/>
</dbReference>
<reference evidence="17" key="1">
    <citation type="submission" date="2021-01" db="EMBL/GenBank/DDBJ databases">
        <title>Whole genome shotgun sequence of Virgisporangium aliadipatigenens NBRC 105644.</title>
        <authorList>
            <person name="Komaki H."/>
            <person name="Tamura T."/>
        </authorList>
    </citation>
    <scope>NUCLEOTIDE SEQUENCE</scope>
    <source>
        <strain evidence="17">NBRC 105644</strain>
    </source>
</reference>
<evidence type="ECO:0000313" key="18">
    <source>
        <dbReference type="Proteomes" id="UP000619260"/>
    </source>
</evidence>
<dbReference type="PANTHER" id="PTHR30582:SF2">
    <property type="entry name" value="L,D-TRANSPEPTIDASE YCIB-RELATED"/>
    <property type="match status" value="1"/>
</dbReference>
<dbReference type="Gene3D" id="2.60.40.3780">
    <property type="match status" value="1"/>
</dbReference>
<evidence type="ECO:0000256" key="10">
    <source>
        <dbReference type="ARBA" id="ARBA00023315"/>
    </source>
</evidence>
<keyword evidence="9" id="KW-0449">Lipoprotein</keyword>
<dbReference type="FunFam" id="2.40.440.10:FF:000005">
    <property type="entry name" value="L,D-transpeptidase 2"/>
    <property type="match status" value="1"/>
</dbReference>
<dbReference type="CDD" id="cd16913">
    <property type="entry name" value="YkuD_like"/>
    <property type="match status" value="1"/>
</dbReference>
<dbReference type="Pfam" id="PF17964">
    <property type="entry name" value="Big_10"/>
    <property type="match status" value="1"/>
</dbReference>
<dbReference type="RefSeq" id="WP_203903196.1">
    <property type="nucleotide sequence ID" value="NZ_BOPF01000030.1"/>
</dbReference>
<evidence type="ECO:0000256" key="1">
    <source>
        <dbReference type="ARBA" id="ARBA00004752"/>
    </source>
</evidence>
<evidence type="ECO:0000256" key="3">
    <source>
        <dbReference type="ARBA" id="ARBA00022679"/>
    </source>
</evidence>
<keyword evidence="11 13" id="KW-0961">Cell wall biogenesis/degradation</keyword>
<evidence type="ECO:0000256" key="13">
    <source>
        <dbReference type="PROSITE-ProRule" id="PRU01373"/>
    </source>
</evidence>
<dbReference type="SUPFAM" id="SSF141523">
    <property type="entry name" value="L,D-transpeptidase catalytic domain-like"/>
    <property type="match status" value="1"/>
</dbReference>
<feature type="active site" description="Nucleophile" evidence="13">
    <location>
        <position position="354"/>
    </location>
</feature>
<keyword evidence="8" id="KW-0564">Palmitate</keyword>
<evidence type="ECO:0000256" key="9">
    <source>
        <dbReference type="ARBA" id="ARBA00023288"/>
    </source>
</evidence>
<keyword evidence="5 13" id="KW-0133">Cell shape</keyword>
<comment type="pathway">
    <text evidence="1 13">Cell wall biogenesis; peptidoglycan biosynthesis.</text>
</comment>
<evidence type="ECO:0000256" key="2">
    <source>
        <dbReference type="ARBA" id="ARBA00022475"/>
    </source>
</evidence>
<dbReference type="GO" id="GO:0016746">
    <property type="term" value="F:acyltransferase activity"/>
    <property type="evidence" value="ECO:0007669"/>
    <property type="project" value="UniProtKB-KW"/>
</dbReference>
<dbReference type="InterPro" id="IPR041280">
    <property type="entry name" value="Big_10"/>
</dbReference>
<organism evidence="17 18">
    <name type="scientific">Virgisporangium aliadipatigenens</name>
    <dbReference type="NCBI Taxonomy" id="741659"/>
    <lineage>
        <taxon>Bacteria</taxon>
        <taxon>Bacillati</taxon>
        <taxon>Actinomycetota</taxon>
        <taxon>Actinomycetes</taxon>
        <taxon>Micromonosporales</taxon>
        <taxon>Micromonosporaceae</taxon>
        <taxon>Virgisporangium</taxon>
    </lineage>
</organism>
<dbReference type="PROSITE" id="PS51257">
    <property type="entry name" value="PROKAR_LIPOPROTEIN"/>
    <property type="match status" value="1"/>
</dbReference>
<keyword evidence="3" id="KW-0808">Transferase</keyword>
<keyword evidence="4 15" id="KW-0732">Signal</keyword>
<keyword evidence="7" id="KW-0472">Membrane</keyword>
<dbReference type="GO" id="GO:0005576">
    <property type="term" value="C:extracellular region"/>
    <property type="evidence" value="ECO:0007669"/>
    <property type="project" value="TreeGrafter"/>
</dbReference>
<proteinExistence type="predicted"/>
<feature type="signal peptide" evidence="15">
    <location>
        <begin position="1"/>
        <end position="25"/>
    </location>
</feature>
<evidence type="ECO:0000256" key="14">
    <source>
        <dbReference type="SAM" id="MobiDB-lite"/>
    </source>
</evidence>
<evidence type="ECO:0000256" key="12">
    <source>
        <dbReference type="ARBA" id="ARBA00060592"/>
    </source>
</evidence>
<comment type="caution">
    <text evidence="17">The sequence shown here is derived from an EMBL/GenBank/DDBJ whole genome shotgun (WGS) entry which is preliminary data.</text>
</comment>
<feature type="chain" id="PRO_5039257754" description="L,D-TPase catalytic domain-containing protein" evidence="15">
    <location>
        <begin position="26"/>
        <end position="420"/>
    </location>
</feature>
<dbReference type="PROSITE" id="PS52029">
    <property type="entry name" value="LD_TPASE"/>
    <property type="match status" value="1"/>
</dbReference>
<evidence type="ECO:0000256" key="7">
    <source>
        <dbReference type="ARBA" id="ARBA00023136"/>
    </source>
</evidence>
<sequence length="420" mass="44985">MRTHPPVRYLRVAAAAAVALLGLVACDSGGAKSSGSGDQANGAIAAASPSDSGPQVAMEFTGLTDGATDVPTSLELAYKADAPTSTLELVETNGGPVQGAWRSDKSAWVPGAQLKYGTQYTAKITATTADGRTATKAATFTTMAKPGSTAKASTVIGDNQVVGVAMPIIVSFSADIPKDQRASVQKRLFVTSEPAQEGIWYWWNNREVHFRTKEYWQSGTKVQVRAAVGGLPLGGNRYGAQDLTMNFKIGAKTIMEADNTSKHLTITKNGQVLRRMPVSFGKPATPTDAGNMMVMIKNKKEVFDSSTFGRPVDGPGGYRKDVFWTQRLSWSGEYLHAAPWSEGDQGKRNVSNGCTNLSNADAEWLYNQTQVGDPVIIKGTEEHVKWQDGYTHWDRSFADYAKGSAIPLGQPDASPALLRS</sequence>
<keyword evidence="18" id="KW-1185">Reference proteome</keyword>
<evidence type="ECO:0000256" key="4">
    <source>
        <dbReference type="ARBA" id="ARBA00022729"/>
    </source>
</evidence>
<accession>A0A8J3YSQ3</accession>
<protein>
    <recommendedName>
        <fullName evidence="16">L,D-TPase catalytic domain-containing protein</fullName>
    </recommendedName>
</protein>
<dbReference type="AlphaFoldDB" id="A0A8J3YSQ3"/>
<name>A0A8J3YSQ3_9ACTN</name>
<keyword evidence="10" id="KW-0012">Acyltransferase</keyword>
<dbReference type="GO" id="GO:0071972">
    <property type="term" value="F:peptidoglycan L,D-transpeptidase activity"/>
    <property type="evidence" value="ECO:0007669"/>
    <property type="project" value="TreeGrafter"/>
</dbReference>
<evidence type="ECO:0000256" key="8">
    <source>
        <dbReference type="ARBA" id="ARBA00023139"/>
    </source>
</evidence>
<dbReference type="GO" id="GO:0008360">
    <property type="term" value="P:regulation of cell shape"/>
    <property type="evidence" value="ECO:0007669"/>
    <property type="project" value="UniProtKB-UniRule"/>
</dbReference>
<dbReference type="InterPro" id="IPR038063">
    <property type="entry name" value="Transpep_catalytic_dom"/>
</dbReference>
<dbReference type="UniPathway" id="UPA00219"/>
<dbReference type="GO" id="GO:0018104">
    <property type="term" value="P:peptidoglycan-protein cross-linking"/>
    <property type="evidence" value="ECO:0007669"/>
    <property type="project" value="TreeGrafter"/>
</dbReference>
<dbReference type="InterPro" id="IPR050979">
    <property type="entry name" value="LD-transpeptidase"/>
</dbReference>
<dbReference type="Proteomes" id="UP000619260">
    <property type="component" value="Unassembled WGS sequence"/>
</dbReference>
<dbReference type="PANTHER" id="PTHR30582">
    <property type="entry name" value="L,D-TRANSPEPTIDASE"/>
    <property type="match status" value="1"/>
</dbReference>
<dbReference type="Gene3D" id="2.60.40.3710">
    <property type="match status" value="1"/>
</dbReference>
<evidence type="ECO:0000313" key="17">
    <source>
        <dbReference type="EMBL" id="GIJ49728.1"/>
    </source>
</evidence>
<dbReference type="GO" id="GO:0071555">
    <property type="term" value="P:cell wall organization"/>
    <property type="evidence" value="ECO:0007669"/>
    <property type="project" value="UniProtKB-UniRule"/>
</dbReference>
<evidence type="ECO:0000256" key="5">
    <source>
        <dbReference type="ARBA" id="ARBA00022960"/>
    </source>
</evidence>
<keyword evidence="6 13" id="KW-0573">Peptidoglycan synthesis</keyword>
<feature type="domain" description="L,D-TPase catalytic" evidence="16">
    <location>
        <begin position="253"/>
        <end position="378"/>
    </location>
</feature>
<dbReference type="Gene3D" id="2.40.440.10">
    <property type="entry name" value="L,D-transpeptidase catalytic domain-like"/>
    <property type="match status" value="1"/>
</dbReference>
<evidence type="ECO:0000256" key="6">
    <source>
        <dbReference type="ARBA" id="ARBA00022984"/>
    </source>
</evidence>
<dbReference type="EMBL" id="BOPF01000030">
    <property type="protein sequence ID" value="GIJ49728.1"/>
    <property type="molecule type" value="Genomic_DNA"/>
</dbReference>
<gene>
    <name evidence="17" type="ORF">Val02_66140</name>
</gene>